<dbReference type="AlphaFoldDB" id="A0A427B7K9"/>
<feature type="domain" description="HTH myb-type" evidence="9">
    <location>
        <begin position="22"/>
        <end position="78"/>
    </location>
</feature>
<dbReference type="GO" id="GO:0003677">
    <property type="term" value="F:DNA binding"/>
    <property type="evidence" value="ECO:0007669"/>
    <property type="project" value="UniProtKB-KW"/>
</dbReference>
<evidence type="ECO:0000259" key="9">
    <source>
        <dbReference type="PROSITE" id="PS51294"/>
    </source>
</evidence>
<evidence type="ECO:0008006" key="12">
    <source>
        <dbReference type="Google" id="ProtNLM"/>
    </source>
</evidence>
<evidence type="ECO:0000256" key="2">
    <source>
        <dbReference type="ARBA" id="ARBA00022737"/>
    </source>
</evidence>
<sequence length="121" mass="13921">MDQINSQPIEEDSCGESTSKGNEHLKKGPWTSAEDEILVTYVNRFGEGNWNSIRKHTELRRCGKSCRLRWINHLMPNLKKGAFTEQEEQLVITLHSKMGNRWAQMAAFVRQSLSLPLCDMT</sequence>
<evidence type="ECO:0000259" key="8">
    <source>
        <dbReference type="PROSITE" id="PS50090"/>
    </source>
</evidence>
<keyword evidence="5" id="KW-0804">Transcription</keyword>
<evidence type="ECO:0000256" key="5">
    <source>
        <dbReference type="ARBA" id="ARBA00023163"/>
    </source>
</evidence>
<evidence type="ECO:0000256" key="4">
    <source>
        <dbReference type="ARBA" id="ARBA00023125"/>
    </source>
</evidence>
<dbReference type="PROSITE" id="PS51294">
    <property type="entry name" value="HTH_MYB"/>
    <property type="match status" value="2"/>
</dbReference>
<dbReference type="FunFam" id="1.10.10.60:FF:000001">
    <property type="entry name" value="MYB-related transcription factor"/>
    <property type="match status" value="1"/>
</dbReference>
<proteinExistence type="predicted"/>
<feature type="domain" description="Myb-like" evidence="8">
    <location>
        <begin position="22"/>
        <end position="74"/>
    </location>
</feature>
<evidence type="ECO:0000313" key="11">
    <source>
        <dbReference type="Proteomes" id="UP000287651"/>
    </source>
</evidence>
<evidence type="ECO:0000256" key="6">
    <source>
        <dbReference type="ARBA" id="ARBA00023242"/>
    </source>
</evidence>
<dbReference type="Gene3D" id="1.10.10.60">
    <property type="entry name" value="Homeodomain-like"/>
    <property type="match status" value="2"/>
</dbReference>
<dbReference type="GO" id="GO:0005634">
    <property type="term" value="C:nucleus"/>
    <property type="evidence" value="ECO:0007669"/>
    <property type="project" value="UniProtKB-SubCell"/>
</dbReference>
<dbReference type="InterPro" id="IPR009057">
    <property type="entry name" value="Homeodomain-like_sf"/>
</dbReference>
<dbReference type="CDD" id="cd00167">
    <property type="entry name" value="SANT"/>
    <property type="match status" value="1"/>
</dbReference>
<evidence type="ECO:0000256" key="7">
    <source>
        <dbReference type="SAM" id="MobiDB-lite"/>
    </source>
</evidence>
<reference evidence="10 11" key="1">
    <citation type="journal article" date="2014" name="Agronomy (Basel)">
        <title>A Draft Genome Sequence for Ensete ventricosum, the Drought-Tolerant Tree Against Hunger.</title>
        <authorList>
            <person name="Harrison J."/>
            <person name="Moore K.A."/>
            <person name="Paszkiewicz K."/>
            <person name="Jones T."/>
            <person name="Grant M."/>
            <person name="Ambacheew D."/>
            <person name="Muzemil S."/>
            <person name="Studholme D.J."/>
        </authorList>
    </citation>
    <scope>NUCLEOTIDE SEQUENCE [LARGE SCALE GENOMIC DNA]</scope>
</reference>
<comment type="subcellular location">
    <subcellularLocation>
        <location evidence="1">Nucleus</location>
    </subcellularLocation>
</comment>
<dbReference type="SMART" id="SM00717">
    <property type="entry name" value="SANT"/>
    <property type="match status" value="2"/>
</dbReference>
<dbReference type="Proteomes" id="UP000287651">
    <property type="component" value="Unassembled WGS sequence"/>
</dbReference>
<gene>
    <name evidence="10" type="ORF">B296_00002772</name>
</gene>
<dbReference type="PROSITE" id="PS50090">
    <property type="entry name" value="MYB_LIKE"/>
    <property type="match status" value="1"/>
</dbReference>
<evidence type="ECO:0000313" key="10">
    <source>
        <dbReference type="EMBL" id="RRT84490.1"/>
    </source>
</evidence>
<keyword evidence="3" id="KW-0805">Transcription regulation</keyword>
<keyword evidence="6" id="KW-0539">Nucleus</keyword>
<dbReference type="InterPro" id="IPR001005">
    <property type="entry name" value="SANT/Myb"/>
</dbReference>
<keyword evidence="2" id="KW-0677">Repeat</keyword>
<dbReference type="SUPFAM" id="SSF46689">
    <property type="entry name" value="Homeodomain-like"/>
    <property type="match status" value="1"/>
</dbReference>
<feature type="region of interest" description="Disordered" evidence="7">
    <location>
        <begin position="1"/>
        <end position="28"/>
    </location>
</feature>
<feature type="domain" description="HTH myb-type" evidence="9">
    <location>
        <begin position="79"/>
        <end position="121"/>
    </location>
</feature>
<protein>
    <recommendedName>
        <fullName evidence="12">HTH myb-type domain-containing protein</fullName>
    </recommendedName>
</protein>
<dbReference type="InterPro" id="IPR017930">
    <property type="entry name" value="Myb_dom"/>
</dbReference>
<dbReference type="PANTHER" id="PTHR47995">
    <property type="entry name" value="TRANSCRIPTION FACTOR MYB33-RELATED"/>
    <property type="match status" value="1"/>
</dbReference>
<comment type="caution">
    <text evidence="10">The sequence shown here is derived from an EMBL/GenBank/DDBJ whole genome shotgun (WGS) entry which is preliminary data.</text>
</comment>
<name>A0A427B7K9_ENSVE</name>
<dbReference type="Pfam" id="PF00249">
    <property type="entry name" value="Myb_DNA-binding"/>
    <property type="match status" value="2"/>
</dbReference>
<keyword evidence="4" id="KW-0238">DNA-binding</keyword>
<accession>A0A427B7K9</accession>
<evidence type="ECO:0000256" key="3">
    <source>
        <dbReference type="ARBA" id="ARBA00023015"/>
    </source>
</evidence>
<dbReference type="PANTHER" id="PTHR47995:SF18">
    <property type="entry name" value="TRANSCRIPTION FACTOR MYB65"/>
    <property type="match status" value="1"/>
</dbReference>
<organism evidence="10 11">
    <name type="scientific">Ensete ventricosum</name>
    <name type="common">Abyssinian banana</name>
    <name type="synonym">Musa ensete</name>
    <dbReference type="NCBI Taxonomy" id="4639"/>
    <lineage>
        <taxon>Eukaryota</taxon>
        <taxon>Viridiplantae</taxon>
        <taxon>Streptophyta</taxon>
        <taxon>Embryophyta</taxon>
        <taxon>Tracheophyta</taxon>
        <taxon>Spermatophyta</taxon>
        <taxon>Magnoliopsida</taxon>
        <taxon>Liliopsida</taxon>
        <taxon>Zingiberales</taxon>
        <taxon>Musaceae</taxon>
        <taxon>Ensete</taxon>
    </lineage>
</organism>
<dbReference type="EMBL" id="AMZH03000293">
    <property type="protein sequence ID" value="RRT84490.1"/>
    <property type="molecule type" value="Genomic_DNA"/>
</dbReference>
<evidence type="ECO:0000256" key="1">
    <source>
        <dbReference type="ARBA" id="ARBA00004123"/>
    </source>
</evidence>